<dbReference type="RefSeq" id="WP_072703394.1">
    <property type="nucleotide sequence ID" value="NZ_JAFBBL010000001.1"/>
</dbReference>
<feature type="transmembrane region" description="Helical" evidence="2">
    <location>
        <begin position="313"/>
        <end position="333"/>
    </location>
</feature>
<dbReference type="AlphaFoldDB" id="A0A2X4US57"/>
<evidence type="ECO:0000256" key="1">
    <source>
        <dbReference type="SAM" id="MobiDB-lite"/>
    </source>
</evidence>
<feature type="compositionally biased region" description="Basic and acidic residues" evidence="1">
    <location>
        <begin position="370"/>
        <end position="394"/>
    </location>
</feature>
<dbReference type="STRING" id="1219011.GCA_001895045_03581"/>
<sequence>MAERSSSGRILALSLIGLGAFLLVIAILVPTYTVGKLATTPLDLEVTTIAEGTGDILNSRALLAGKAQVDRDVPIVAQRYVTVEDPSNGDIMTLQAGQTVRRLDMQGDTGLVSATVDRVTIDRDTALPVSSEDFADRVSTVQTTADAPPTDLGDRGGLQYKFPFDVKQESYPYFDINARETFPLEFQGEEEINGMAVYHFRQEVGPIDLSEADPEVPTYKLSLPASTWGVGEGDEPITMTRWYNNVRDLWVDPITGVVVKGQEAQDQYYAREADTPEVTVLDVTLPFNEETVEYQIGQAKDGQDQLSLFGRTLPIILGILGAILLIAGFVLGLRGGQNGGRRAATANGPSPAGPETTTVGTTQSTTSQRDYTDDRTEVIPRTDPDADTQQRDWTTDQTQEIPRTDLRKPPPQ</sequence>
<evidence type="ECO:0000256" key="2">
    <source>
        <dbReference type="SAM" id="Phobius"/>
    </source>
</evidence>
<keyword evidence="2" id="KW-1133">Transmembrane helix</keyword>
<organism evidence="3 4">
    <name type="scientific">Rhodococcus coprophilus</name>
    <dbReference type="NCBI Taxonomy" id="38310"/>
    <lineage>
        <taxon>Bacteria</taxon>
        <taxon>Bacillati</taxon>
        <taxon>Actinomycetota</taxon>
        <taxon>Actinomycetes</taxon>
        <taxon>Mycobacteriales</taxon>
        <taxon>Nocardiaceae</taxon>
        <taxon>Rhodococcus</taxon>
    </lineage>
</organism>
<gene>
    <name evidence="3" type="ORF">NCTC10994_03150</name>
</gene>
<dbReference type="Pfam" id="PF11271">
    <property type="entry name" value="PorA"/>
    <property type="match status" value="1"/>
</dbReference>
<keyword evidence="4" id="KW-1185">Reference proteome</keyword>
<evidence type="ECO:0000313" key="3">
    <source>
        <dbReference type="EMBL" id="SQI35850.1"/>
    </source>
</evidence>
<dbReference type="KEGG" id="rcr:NCTC10994_03150"/>
<protein>
    <submittedName>
        <fullName evidence="3">Membrane protein</fullName>
    </submittedName>
</protein>
<proteinExistence type="predicted"/>
<name>A0A2X4US57_9NOCA</name>
<dbReference type="InterPro" id="IPR021424">
    <property type="entry name" value="PorA"/>
</dbReference>
<accession>A0A2X4US57</accession>
<feature type="compositionally biased region" description="Basic and acidic residues" evidence="1">
    <location>
        <begin position="402"/>
        <end position="412"/>
    </location>
</feature>
<dbReference type="EMBL" id="LS483468">
    <property type="protein sequence ID" value="SQI35850.1"/>
    <property type="molecule type" value="Genomic_DNA"/>
</dbReference>
<keyword evidence="2" id="KW-0472">Membrane</keyword>
<feature type="region of interest" description="Disordered" evidence="1">
    <location>
        <begin position="339"/>
        <end position="412"/>
    </location>
</feature>
<evidence type="ECO:0000313" key="4">
    <source>
        <dbReference type="Proteomes" id="UP000249091"/>
    </source>
</evidence>
<reference evidence="3 4" key="1">
    <citation type="submission" date="2018-06" db="EMBL/GenBank/DDBJ databases">
        <authorList>
            <consortium name="Pathogen Informatics"/>
            <person name="Doyle S."/>
        </authorList>
    </citation>
    <scope>NUCLEOTIDE SEQUENCE [LARGE SCALE GENOMIC DNA]</scope>
    <source>
        <strain evidence="3 4">NCTC10994</strain>
    </source>
</reference>
<feature type="compositionally biased region" description="Low complexity" evidence="1">
    <location>
        <begin position="356"/>
        <end position="368"/>
    </location>
</feature>
<keyword evidence="2" id="KW-0812">Transmembrane</keyword>
<feature type="transmembrane region" description="Helical" evidence="2">
    <location>
        <begin position="12"/>
        <end position="32"/>
    </location>
</feature>
<dbReference type="Proteomes" id="UP000249091">
    <property type="component" value="Chromosome 1"/>
</dbReference>